<dbReference type="EMBL" id="CCKQ01003687">
    <property type="protein sequence ID" value="CDW74820.1"/>
    <property type="molecule type" value="Genomic_DNA"/>
</dbReference>
<accession>A0A077ZY93</accession>
<gene>
    <name evidence="1" type="primary">Contig5913.g273</name>
    <name evidence="1" type="ORF">STYLEM_3803</name>
</gene>
<evidence type="ECO:0000313" key="2">
    <source>
        <dbReference type="Proteomes" id="UP000039865"/>
    </source>
</evidence>
<sequence>MSINLESNPFEEIRKKNQQNTLNSTLTRPVSQYDSIDPIIDHLHSKEFISLSPKNKKSVTSLNKTYQSISLNSTINPIQLRTKAKPQYKKLLIDSLIKPNIFREKITISKSKKKKKNFIKVERDTLMTKYVDEGLRNQNIKIEALLRANSEFQTVKNTPVTSQTTILIPNSKNSKHHENLIQNQNINYSNIMMPLTQNSVLQSDYIRSQNIPISTINKAKYEDQQQALLMNKYQSLNQYFDRCSQIGIRTTAPSSKNSLHIKQFKFLLFQQI</sequence>
<dbReference type="InParanoid" id="A0A077ZY93"/>
<dbReference type="AlphaFoldDB" id="A0A077ZY93"/>
<organism evidence="1 2">
    <name type="scientific">Stylonychia lemnae</name>
    <name type="common">Ciliate</name>
    <dbReference type="NCBI Taxonomy" id="5949"/>
    <lineage>
        <taxon>Eukaryota</taxon>
        <taxon>Sar</taxon>
        <taxon>Alveolata</taxon>
        <taxon>Ciliophora</taxon>
        <taxon>Intramacronucleata</taxon>
        <taxon>Spirotrichea</taxon>
        <taxon>Stichotrichia</taxon>
        <taxon>Sporadotrichida</taxon>
        <taxon>Oxytrichidae</taxon>
        <taxon>Stylonychinae</taxon>
        <taxon>Stylonychia</taxon>
    </lineage>
</organism>
<protein>
    <submittedName>
        <fullName evidence="1">Uncharacterized protein</fullName>
    </submittedName>
</protein>
<proteinExistence type="predicted"/>
<name>A0A077ZY93_STYLE</name>
<keyword evidence="2" id="KW-1185">Reference proteome</keyword>
<evidence type="ECO:0000313" key="1">
    <source>
        <dbReference type="EMBL" id="CDW74820.1"/>
    </source>
</evidence>
<dbReference type="Proteomes" id="UP000039865">
    <property type="component" value="Unassembled WGS sequence"/>
</dbReference>
<reference evidence="1 2" key="1">
    <citation type="submission" date="2014-06" db="EMBL/GenBank/DDBJ databases">
        <authorList>
            <person name="Swart Estienne"/>
        </authorList>
    </citation>
    <scope>NUCLEOTIDE SEQUENCE [LARGE SCALE GENOMIC DNA]</scope>
    <source>
        <strain evidence="1 2">130c</strain>
    </source>
</reference>